<gene>
    <name evidence="6" type="ORF">SCUCBS95973_001521</name>
</gene>
<name>A0ABP0AZ98_9PEZI</name>
<dbReference type="Proteomes" id="UP001642405">
    <property type="component" value="Unassembled WGS sequence"/>
</dbReference>
<accession>A0ABP0AZ98</accession>
<sequence length="293" mass="32503">MPTLETYNGYPLWHYIPNRPAAIVFAVLFVIATLYHVFAMFRHRLWFCIPFVIGGIFEIVGYVGRIIAYDETGKLIPYILQSIFLLLAPVLFAASLYMTLGRTILHTIHSNAASSAANVSNSLSFIPLRWITRIFVTADIVSFFIQGAGGGLLTQSDTDSKTKTGQGIIVGGLVFQLVAFAVFITAVAVFDVRCRRLSIRPARFILPMLYVTSLLVMLRNLMRVVEYAMGQDGYLLLHEWPIYTLDGVPMLIVMAVFAAGYPSKLKQGVKSEAGGSQADSCEVEMGMRGTQRR</sequence>
<feature type="transmembrane region" description="Helical" evidence="5">
    <location>
        <begin position="130"/>
        <end position="148"/>
    </location>
</feature>
<dbReference type="PANTHER" id="PTHR31465:SF27">
    <property type="entry name" value="DOMAIN PROTEIN, PUTATIVE (AFU_ORTHOLOGUE AFUA_3G01030)-RELATED"/>
    <property type="match status" value="1"/>
</dbReference>
<evidence type="ECO:0000256" key="2">
    <source>
        <dbReference type="ARBA" id="ARBA00022692"/>
    </source>
</evidence>
<keyword evidence="4 5" id="KW-0472">Membrane</keyword>
<feature type="transmembrane region" description="Helical" evidence="5">
    <location>
        <begin position="168"/>
        <end position="192"/>
    </location>
</feature>
<dbReference type="InterPro" id="IPR007568">
    <property type="entry name" value="RTA1"/>
</dbReference>
<feature type="transmembrane region" description="Helical" evidence="5">
    <location>
        <begin position="20"/>
        <end position="38"/>
    </location>
</feature>
<dbReference type="Pfam" id="PF04479">
    <property type="entry name" value="RTA1"/>
    <property type="match status" value="1"/>
</dbReference>
<feature type="transmembrane region" description="Helical" evidence="5">
    <location>
        <begin position="204"/>
        <end position="222"/>
    </location>
</feature>
<protein>
    <recommendedName>
        <fullName evidence="8">RTA1 domain protein</fullName>
    </recommendedName>
</protein>
<evidence type="ECO:0000256" key="5">
    <source>
        <dbReference type="SAM" id="Phobius"/>
    </source>
</evidence>
<evidence type="ECO:0008006" key="8">
    <source>
        <dbReference type="Google" id="ProtNLM"/>
    </source>
</evidence>
<keyword evidence="7" id="KW-1185">Reference proteome</keyword>
<keyword evidence="3 5" id="KW-1133">Transmembrane helix</keyword>
<proteinExistence type="predicted"/>
<feature type="transmembrane region" description="Helical" evidence="5">
    <location>
        <begin position="75"/>
        <end position="100"/>
    </location>
</feature>
<comment type="caution">
    <text evidence="6">The sequence shown here is derived from an EMBL/GenBank/DDBJ whole genome shotgun (WGS) entry which is preliminary data.</text>
</comment>
<comment type="subcellular location">
    <subcellularLocation>
        <location evidence="1">Membrane</location>
        <topology evidence="1">Multi-pass membrane protein</topology>
    </subcellularLocation>
</comment>
<organism evidence="6 7">
    <name type="scientific">Sporothrix curviconia</name>
    <dbReference type="NCBI Taxonomy" id="1260050"/>
    <lineage>
        <taxon>Eukaryota</taxon>
        <taxon>Fungi</taxon>
        <taxon>Dikarya</taxon>
        <taxon>Ascomycota</taxon>
        <taxon>Pezizomycotina</taxon>
        <taxon>Sordariomycetes</taxon>
        <taxon>Sordariomycetidae</taxon>
        <taxon>Ophiostomatales</taxon>
        <taxon>Ophiostomataceae</taxon>
        <taxon>Sporothrix</taxon>
    </lineage>
</organism>
<reference evidence="6 7" key="1">
    <citation type="submission" date="2024-01" db="EMBL/GenBank/DDBJ databases">
        <authorList>
            <person name="Allen C."/>
            <person name="Tagirdzhanova G."/>
        </authorList>
    </citation>
    <scope>NUCLEOTIDE SEQUENCE [LARGE SCALE GENOMIC DNA]</scope>
</reference>
<feature type="transmembrane region" description="Helical" evidence="5">
    <location>
        <begin position="242"/>
        <end position="261"/>
    </location>
</feature>
<keyword evidence="2 5" id="KW-0812">Transmembrane</keyword>
<evidence type="ECO:0000256" key="4">
    <source>
        <dbReference type="ARBA" id="ARBA00023136"/>
    </source>
</evidence>
<evidence type="ECO:0000256" key="3">
    <source>
        <dbReference type="ARBA" id="ARBA00022989"/>
    </source>
</evidence>
<evidence type="ECO:0000313" key="7">
    <source>
        <dbReference type="Proteomes" id="UP001642405"/>
    </source>
</evidence>
<evidence type="ECO:0000313" key="6">
    <source>
        <dbReference type="EMBL" id="CAK7212607.1"/>
    </source>
</evidence>
<feature type="transmembrane region" description="Helical" evidence="5">
    <location>
        <begin position="45"/>
        <end position="69"/>
    </location>
</feature>
<dbReference type="PANTHER" id="PTHR31465">
    <property type="entry name" value="PROTEIN RTA1-RELATED"/>
    <property type="match status" value="1"/>
</dbReference>
<dbReference type="EMBL" id="CAWUHB010000005">
    <property type="protein sequence ID" value="CAK7212607.1"/>
    <property type="molecule type" value="Genomic_DNA"/>
</dbReference>
<evidence type="ECO:0000256" key="1">
    <source>
        <dbReference type="ARBA" id="ARBA00004141"/>
    </source>
</evidence>